<name>A0ABT9J3D6_9BACL</name>
<reference evidence="3 4" key="1">
    <citation type="submission" date="2023-08" db="EMBL/GenBank/DDBJ databases">
        <authorList>
            <person name="Park J.-S."/>
        </authorList>
    </citation>
    <scope>NUCLEOTIDE SEQUENCE [LARGE SCALE GENOMIC DNA]</scope>
    <source>
        <strain evidence="3 4">2205SS18-9</strain>
    </source>
</reference>
<feature type="region of interest" description="Disordered" evidence="1">
    <location>
        <begin position="151"/>
        <end position="173"/>
    </location>
</feature>
<keyword evidence="2" id="KW-0472">Membrane</keyword>
<feature type="transmembrane region" description="Helical" evidence="2">
    <location>
        <begin position="20"/>
        <end position="41"/>
    </location>
</feature>
<gene>
    <name evidence="3" type="ORF">Q5Y73_18605</name>
</gene>
<keyword evidence="2" id="KW-1133">Transmembrane helix</keyword>
<evidence type="ECO:0000256" key="2">
    <source>
        <dbReference type="SAM" id="Phobius"/>
    </source>
</evidence>
<dbReference type="RefSeq" id="WP_305993424.1">
    <property type="nucleotide sequence ID" value="NZ_JAVAMP010000012.1"/>
</dbReference>
<protein>
    <recommendedName>
        <fullName evidence="5">Pilus assembly protein</fullName>
    </recommendedName>
</protein>
<evidence type="ECO:0000256" key="1">
    <source>
        <dbReference type="SAM" id="MobiDB-lite"/>
    </source>
</evidence>
<feature type="compositionally biased region" description="Polar residues" evidence="1">
    <location>
        <begin position="157"/>
        <end position="172"/>
    </location>
</feature>
<keyword evidence="4" id="KW-1185">Reference proteome</keyword>
<comment type="caution">
    <text evidence="3">The sequence shown here is derived from an EMBL/GenBank/DDBJ whole genome shotgun (WGS) entry which is preliminary data.</text>
</comment>
<accession>A0ABT9J3D6</accession>
<evidence type="ECO:0000313" key="3">
    <source>
        <dbReference type="EMBL" id="MDP5276113.1"/>
    </source>
</evidence>
<dbReference type="Proteomes" id="UP001231941">
    <property type="component" value="Unassembled WGS sequence"/>
</dbReference>
<keyword evidence="2" id="KW-0812">Transmembrane</keyword>
<evidence type="ECO:0000313" key="4">
    <source>
        <dbReference type="Proteomes" id="UP001231941"/>
    </source>
</evidence>
<proteinExistence type="predicted"/>
<evidence type="ECO:0008006" key="5">
    <source>
        <dbReference type="Google" id="ProtNLM"/>
    </source>
</evidence>
<organism evidence="3 4">
    <name type="scientific">Chengkuizengella axinellae</name>
    <dbReference type="NCBI Taxonomy" id="3064388"/>
    <lineage>
        <taxon>Bacteria</taxon>
        <taxon>Bacillati</taxon>
        <taxon>Bacillota</taxon>
        <taxon>Bacilli</taxon>
        <taxon>Bacillales</taxon>
        <taxon>Paenibacillaceae</taxon>
        <taxon>Chengkuizengella</taxon>
    </lineage>
</organism>
<dbReference type="EMBL" id="JAVAMP010000012">
    <property type="protein sequence ID" value="MDP5276113.1"/>
    <property type="molecule type" value="Genomic_DNA"/>
</dbReference>
<sequence>MLYTFFKKRLSNKRGDFIQYALALPLILGLVYGGIILFGVVNAKQTVGEAAWAAVREYAVSQSSGKTKQVAAEIVEAHLPVDSVSSVGQDSNLPDGFVQGILFKEGDYYRLNSLGILELYVLDSTLEEQLDDYINKNVALQVKEVTIDTELDHDATTEGTIQESDADGSNTGEVEMVSGVILDNQ</sequence>